<dbReference type="InterPro" id="IPR039010">
    <property type="entry name" value="Synaptotagmin_SMP"/>
</dbReference>
<dbReference type="GO" id="GO:0008289">
    <property type="term" value="F:lipid binding"/>
    <property type="evidence" value="ECO:0007669"/>
    <property type="project" value="UniProtKB-KW"/>
</dbReference>
<dbReference type="EnsemblPlants" id="MELO3C034023.2.1">
    <property type="protein sequence ID" value="MELO3C034023.2.1"/>
    <property type="gene ID" value="MELO3C034023.2"/>
</dbReference>
<evidence type="ECO:0000256" key="5">
    <source>
        <dbReference type="ARBA" id="ARBA00022723"/>
    </source>
</evidence>
<organism evidence="15">
    <name type="scientific">Cucumis melo</name>
    <name type="common">Muskmelon</name>
    <dbReference type="NCBI Taxonomy" id="3656"/>
    <lineage>
        <taxon>Eukaryota</taxon>
        <taxon>Viridiplantae</taxon>
        <taxon>Streptophyta</taxon>
        <taxon>Embryophyta</taxon>
        <taxon>Tracheophyta</taxon>
        <taxon>Spermatophyta</taxon>
        <taxon>Magnoliopsida</taxon>
        <taxon>eudicotyledons</taxon>
        <taxon>Gunneridae</taxon>
        <taxon>Pentapetalae</taxon>
        <taxon>rosids</taxon>
        <taxon>fabids</taxon>
        <taxon>Cucurbitales</taxon>
        <taxon>Cucurbitaceae</taxon>
        <taxon>Benincaseae</taxon>
        <taxon>Cucumis</taxon>
    </lineage>
</organism>
<dbReference type="GO" id="GO:0016020">
    <property type="term" value="C:membrane"/>
    <property type="evidence" value="ECO:0007669"/>
    <property type="project" value="UniProtKB-SubCell"/>
</dbReference>
<keyword evidence="8 12" id="KW-1133">Transmembrane helix</keyword>
<evidence type="ECO:0000313" key="15">
    <source>
        <dbReference type="EnsemblPlants" id="MELO3C034023.2.1"/>
    </source>
</evidence>
<keyword evidence="11 12" id="KW-0472">Membrane</keyword>
<evidence type="ECO:0000256" key="7">
    <source>
        <dbReference type="ARBA" id="ARBA00022837"/>
    </source>
</evidence>
<evidence type="ECO:0000256" key="8">
    <source>
        <dbReference type="ARBA" id="ARBA00022989"/>
    </source>
</evidence>
<evidence type="ECO:0000256" key="6">
    <source>
        <dbReference type="ARBA" id="ARBA00022737"/>
    </source>
</evidence>
<evidence type="ECO:0008006" key="16">
    <source>
        <dbReference type="Google" id="ProtNLM"/>
    </source>
</evidence>
<dbReference type="GO" id="GO:0006869">
    <property type="term" value="P:lipid transport"/>
    <property type="evidence" value="ECO:0007669"/>
    <property type="project" value="UniProtKB-KW"/>
</dbReference>
<dbReference type="PRINTS" id="PR00360">
    <property type="entry name" value="C2DOMAIN"/>
</dbReference>
<evidence type="ECO:0000256" key="2">
    <source>
        <dbReference type="ARBA" id="ARBA00006996"/>
    </source>
</evidence>
<evidence type="ECO:0000256" key="4">
    <source>
        <dbReference type="ARBA" id="ARBA00022692"/>
    </source>
</evidence>
<keyword evidence="7" id="KW-0106">Calcium</keyword>
<feature type="transmembrane region" description="Helical" evidence="12">
    <location>
        <begin position="29"/>
        <end position="51"/>
    </location>
</feature>
<keyword evidence="3" id="KW-0813">Transport</keyword>
<dbReference type="Pfam" id="PF17047">
    <property type="entry name" value="SMP_LBD"/>
    <property type="match status" value="1"/>
</dbReference>
<dbReference type="SUPFAM" id="SSF49562">
    <property type="entry name" value="C2 domain (Calcium/lipid-binding domain, CaLB)"/>
    <property type="match status" value="1"/>
</dbReference>
<name>A0A9I9EI07_CUCME</name>
<evidence type="ECO:0000259" key="14">
    <source>
        <dbReference type="PROSITE" id="PS51847"/>
    </source>
</evidence>
<dbReference type="PANTHER" id="PTHR10774">
    <property type="entry name" value="EXTENDED SYNAPTOTAGMIN-RELATED"/>
    <property type="match status" value="1"/>
</dbReference>
<dbReference type="Gramene" id="MELO3C034023.2.1">
    <property type="protein sequence ID" value="MELO3C034023.2.1"/>
    <property type="gene ID" value="MELO3C034023.2"/>
</dbReference>
<dbReference type="AlphaFoldDB" id="A0A9I9EI07"/>
<dbReference type="GO" id="GO:0005783">
    <property type="term" value="C:endoplasmic reticulum"/>
    <property type="evidence" value="ECO:0007669"/>
    <property type="project" value="TreeGrafter"/>
</dbReference>
<evidence type="ECO:0000256" key="12">
    <source>
        <dbReference type="SAM" id="Phobius"/>
    </source>
</evidence>
<evidence type="ECO:0000259" key="13">
    <source>
        <dbReference type="PROSITE" id="PS50004"/>
    </source>
</evidence>
<keyword evidence="6" id="KW-0677">Repeat</keyword>
<feature type="domain" description="C2" evidence="13">
    <location>
        <begin position="341"/>
        <end position="457"/>
    </location>
</feature>
<comment type="subcellular location">
    <subcellularLocation>
        <location evidence="1">Membrane</location>
        <topology evidence="1">Single-pass membrane protein</topology>
    </subcellularLocation>
</comment>
<evidence type="ECO:0000256" key="9">
    <source>
        <dbReference type="ARBA" id="ARBA00023055"/>
    </source>
</evidence>
<accession>A0A9I9EI07</accession>
<dbReference type="Pfam" id="PF00168">
    <property type="entry name" value="C2"/>
    <property type="match status" value="2"/>
</dbReference>
<keyword evidence="9" id="KW-0445">Lipid transport</keyword>
<comment type="similarity">
    <text evidence="2">Belongs to the synaptotagmin family.</text>
</comment>
<keyword evidence="10" id="KW-0446">Lipid-binding</keyword>
<proteinExistence type="inferred from homology"/>
<evidence type="ECO:0000256" key="10">
    <source>
        <dbReference type="ARBA" id="ARBA00023121"/>
    </source>
</evidence>
<keyword evidence="4 12" id="KW-0812">Transmembrane</keyword>
<dbReference type="CDD" id="cd21677">
    <property type="entry name" value="SMP_SYT"/>
    <property type="match status" value="1"/>
</dbReference>
<dbReference type="PROSITE" id="PS51847">
    <property type="entry name" value="SMP"/>
    <property type="match status" value="1"/>
</dbReference>
<dbReference type="FunFam" id="2.60.40.150:FF:000102">
    <property type="entry name" value="Synaptotagmin-2 isoform A"/>
    <property type="match status" value="1"/>
</dbReference>
<reference evidence="15" key="1">
    <citation type="submission" date="2023-03" db="UniProtKB">
        <authorList>
            <consortium name="EnsemblPlants"/>
        </authorList>
    </citation>
    <scope>IDENTIFICATION</scope>
</reference>
<dbReference type="Gene3D" id="2.60.40.150">
    <property type="entry name" value="C2 domain"/>
    <property type="match status" value="1"/>
</dbReference>
<keyword evidence="5" id="KW-0479">Metal-binding</keyword>
<dbReference type="InterPro" id="IPR031468">
    <property type="entry name" value="SMP_LBD"/>
</dbReference>
<evidence type="ECO:0000256" key="3">
    <source>
        <dbReference type="ARBA" id="ARBA00022448"/>
    </source>
</evidence>
<dbReference type="CDD" id="cd00030">
    <property type="entry name" value="C2"/>
    <property type="match status" value="1"/>
</dbReference>
<dbReference type="PANTHER" id="PTHR10774:SF62">
    <property type="entry name" value="SYNAPTOTAGMIN-3"/>
    <property type="match status" value="1"/>
</dbReference>
<dbReference type="PROSITE" id="PS50004">
    <property type="entry name" value="C2"/>
    <property type="match status" value="1"/>
</dbReference>
<sequence>MEAKRQFLGDRAVFFTSTNTNFSQLSLHFQWLIFLSLILFPPNFLFFFFFFDQSSNSSLFSPILPSEWDSSAPSSDFSASESVFLSDYWPDSSSSSTPSLSMLSSFYLIPKLYSQSKYRELIPEPDTRPLCELDTTALQELMPEIPLWVKSPDYDRVDWLNKFLSDMWPYLDTAICGSIRAIAKPIFSEYIGKFQIEAIELDQLSLGTLPPKLHGLKVYETNENELVIEPAIRWAGNPNIVIVVHILSLRITIQIVDLQLFATPRLALKPLVPTFPCFANIIASLMEKVSKKMRLKPQIDFGLKIMGGDIMSIPGLYRFIQETIKKQVANLYLWPRILEIPILDPSISATRKPVGILHVNVVRASKLLKMDILGTSDPYVKLSLSGGGLPAKKTSIKMRNLNPVWNEKFKLIVNDPKSQVLQLQVYDWDKVGGHDRLGMQLVPLKLLTPYEAKELELDLVKNTDMNDPQNKKPRGKLTVGLLFTPLREESMKYLENSISDVKNEGKSTGEPENQILDEAGVLSVTVQGARDVEGEKHTNPYAVIHFRGEKKKTKVDLLRLPVYL</sequence>
<dbReference type="InterPro" id="IPR035892">
    <property type="entry name" value="C2_domain_sf"/>
</dbReference>
<evidence type="ECO:0000256" key="11">
    <source>
        <dbReference type="ARBA" id="ARBA00023136"/>
    </source>
</evidence>
<evidence type="ECO:0000256" key="1">
    <source>
        <dbReference type="ARBA" id="ARBA00004167"/>
    </source>
</evidence>
<protein>
    <recommendedName>
        <fullName evidence="16">Synaptotagmin-3-like</fullName>
    </recommendedName>
</protein>
<dbReference type="GO" id="GO:0046872">
    <property type="term" value="F:metal ion binding"/>
    <property type="evidence" value="ECO:0007669"/>
    <property type="project" value="UniProtKB-KW"/>
</dbReference>
<feature type="domain" description="SMP-LTD" evidence="14">
    <location>
        <begin position="153"/>
        <end position="343"/>
    </location>
</feature>
<dbReference type="InterPro" id="IPR045050">
    <property type="entry name" value="Synaptotagmin_plant"/>
</dbReference>
<dbReference type="SMART" id="SM00239">
    <property type="entry name" value="C2"/>
    <property type="match status" value="1"/>
</dbReference>
<dbReference type="InterPro" id="IPR000008">
    <property type="entry name" value="C2_dom"/>
</dbReference>